<feature type="domain" description="Tyr recombinase" evidence="2">
    <location>
        <begin position="417"/>
        <end position="631"/>
    </location>
</feature>
<proteinExistence type="predicted"/>
<dbReference type="Proteomes" id="UP001551482">
    <property type="component" value="Unassembled WGS sequence"/>
</dbReference>
<dbReference type="InterPro" id="IPR011010">
    <property type="entry name" value="DNA_brk_join_enz"/>
</dbReference>
<dbReference type="SUPFAM" id="SSF56349">
    <property type="entry name" value="DNA breaking-rejoining enzymes"/>
    <property type="match status" value="1"/>
</dbReference>
<keyword evidence="4" id="KW-1185">Reference proteome</keyword>
<dbReference type="InterPro" id="IPR013762">
    <property type="entry name" value="Integrase-like_cat_sf"/>
</dbReference>
<accession>A0ABV3DUX9</accession>
<dbReference type="PANTHER" id="PTHR30349:SF64">
    <property type="entry name" value="PROPHAGE INTEGRASE INTD-RELATED"/>
    <property type="match status" value="1"/>
</dbReference>
<protein>
    <submittedName>
        <fullName evidence="3">Site-specific integrase</fullName>
    </submittedName>
</protein>
<evidence type="ECO:0000313" key="3">
    <source>
        <dbReference type="EMBL" id="MEU8139561.1"/>
    </source>
</evidence>
<dbReference type="Pfam" id="PF00589">
    <property type="entry name" value="Phage_integrase"/>
    <property type="match status" value="1"/>
</dbReference>
<dbReference type="CDD" id="cd00397">
    <property type="entry name" value="DNA_BRE_C"/>
    <property type="match status" value="1"/>
</dbReference>
<dbReference type="PANTHER" id="PTHR30349">
    <property type="entry name" value="PHAGE INTEGRASE-RELATED"/>
    <property type="match status" value="1"/>
</dbReference>
<dbReference type="Gene3D" id="1.10.443.10">
    <property type="entry name" value="Intergrase catalytic core"/>
    <property type="match status" value="1"/>
</dbReference>
<comment type="caution">
    <text evidence="3">The sequence shown here is derived from an EMBL/GenBank/DDBJ whole genome shotgun (WGS) entry which is preliminary data.</text>
</comment>
<reference evidence="3 4" key="1">
    <citation type="submission" date="2024-06" db="EMBL/GenBank/DDBJ databases">
        <title>The Natural Products Discovery Center: Release of the First 8490 Sequenced Strains for Exploring Actinobacteria Biosynthetic Diversity.</title>
        <authorList>
            <person name="Kalkreuter E."/>
            <person name="Kautsar S.A."/>
            <person name="Yang D."/>
            <person name="Bader C.D."/>
            <person name="Teijaro C.N."/>
            <person name="Fluegel L."/>
            <person name="Davis C.M."/>
            <person name="Simpson J.R."/>
            <person name="Lauterbach L."/>
            <person name="Steele A.D."/>
            <person name="Gui C."/>
            <person name="Meng S."/>
            <person name="Li G."/>
            <person name="Viehrig K."/>
            <person name="Ye F."/>
            <person name="Su P."/>
            <person name="Kiefer A.F."/>
            <person name="Nichols A."/>
            <person name="Cepeda A.J."/>
            <person name="Yan W."/>
            <person name="Fan B."/>
            <person name="Jiang Y."/>
            <person name="Adhikari A."/>
            <person name="Zheng C.-J."/>
            <person name="Schuster L."/>
            <person name="Cowan T.M."/>
            <person name="Smanski M.J."/>
            <person name="Chevrette M.G."/>
            <person name="De Carvalho L.P.S."/>
            <person name="Shen B."/>
        </authorList>
    </citation>
    <scope>NUCLEOTIDE SEQUENCE [LARGE SCALE GENOMIC DNA]</scope>
    <source>
        <strain evidence="3 4">NPDC048946</strain>
    </source>
</reference>
<dbReference type="PROSITE" id="PS51898">
    <property type="entry name" value="TYR_RECOMBINASE"/>
    <property type="match status" value="1"/>
</dbReference>
<gene>
    <name evidence="3" type="ORF">AB0C36_39465</name>
</gene>
<dbReference type="EMBL" id="JBEZFP010000183">
    <property type="protein sequence ID" value="MEU8139561.1"/>
    <property type="molecule type" value="Genomic_DNA"/>
</dbReference>
<evidence type="ECO:0000256" key="1">
    <source>
        <dbReference type="ARBA" id="ARBA00023172"/>
    </source>
</evidence>
<sequence>MARVGALPVGSQSRVRVTSRALGADRLLAWLETFPGDTWGERWEASGVEDAQGHWTDAAVQFVVQSASQPLSLSGARRVCGFGLDALLSLGVLRPGIAFLIRGRLKQAYVHVREMTDPELYARAEAYGRRTGARERHLADSLNHLARVTMNTGLPPQDMTPAHLVEYHRVVSQLVNARSLVLAFDMLRETGVFPPGTPPLRSHLHRGQRTVAELVDMYQVQCAPVREVLVRYLSERAPAIDYNSVVELVGHLVLTFWRDLEKHHPGIDSLHLSPEAAAAWRERARMRKNADGTMTPRSNPYAVLFVVRAFYLDIAQWAVEDPYWARWAAPSPVRRVDVRGSTRNFRQRQARMHQRTRVLAPLLPQLVHSVEARLRWAERLHAAVADAAVGSVFSVDGERYERVAAGVDALKGGRAGAGRLRVRRLADDALLDVTREEDEAFWTWAIVETLRHTGVRVEELLELTHLALVRHTLPDTGEVVPLLQIAPSKQDTERVLLVSPELAHVLARIVHRVRGGADHIPLVSRYDIHERVTGPPLPHLFQRHHGNDRRAMGSSTPGILIRQAVERLGLHGPDGQLLHYTPHDFRRIFATEAVSGGIPVHIAAKLLGHEDLNTTQTYVAVYQDDVVRHHAAFIARRRAERPGDEYREPTAVEWAEFDRHFTRRKVELGTCVRPYGTPCRHEHACLRCPALQPDPAQALRLAEIITNLHERLREAHDRGWLGEVEGLQVSLAGARQKLRQMRKLRQATIPLGPTRHS</sequence>
<organism evidence="3 4">
    <name type="scientific">Streptodolium elevatio</name>
    <dbReference type="NCBI Taxonomy" id="3157996"/>
    <lineage>
        <taxon>Bacteria</taxon>
        <taxon>Bacillati</taxon>
        <taxon>Actinomycetota</taxon>
        <taxon>Actinomycetes</taxon>
        <taxon>Kitasatosporales</taxon>
        <taxon>Streptomycetaceae</taxon>
        <taxon>Streptodolium</taxon>
    </lineage>
</organism>
<dbReference type="RefSeq" id="WP_358363734.1">
    <property type="nucleotide sequence ID" value="NZ_JBEZFP010000183.1"/>
</dbReference>
<dbReference type="InterPro" id="IPR050090">
    <property type="entry name" value="Tyrosine_recombinase_XerCD"/>
</dbReference>
<keyword evidence="1" id="KW-0233">DNA recombination</keyword>
<evidence type="ECO:0000313" key="4">
    <source>
        <dbReference type="Proteomes" id="UP001551482"/>
    </source>
</evidence>
<evidence type="ECO:0000259" key="2">
    <source>
        <dbReference type="PROSITE" id="PS51898"/>
    </source>
</evidence>
<name>A0ABV3DUX9_9ACTN</name>
<dbReference type="InterPro" id="IPR002104">
    <property type="entry name" value="Integrase_catalytic"/>
</dbReference>